<evidence type="ECO:0000259" key="1">
    <source>
        <dbReference type="Pfam" id="PF04480"/>
    </source>
</evidence>
<name>R6X8Q9_9FIRM</name>
<sequence length="96" mass="11627">MTPQERQLWYCYLSKHRLHWQRQRVISGFIVDFYCHAAKLVIEIDGKQHYTEQGIAYDTERTQVLQGYGLKVLRYTNQQLECNFQEVCWDIEKNLL</sequence>
<dbReference type="Proteomes" id="UP000014937">
    <property type="component" value="Unassembled WGS sequence"/>
</dbReference>
<proteinExistence type="predicted"/>
<dbReference type="InterPro" id="IPR007569">
    <property type="entry name" value="DUF559"/>
</dbReference>
<dbReference type="PANTHER" id="PTHR38590">
    <property type="entry name" value="BLL0828 PROTEIN"/>
    <property type="match status" value="1"/>
</dbReference>
<organism evidence="2 3">
    <name type="scientific">Phascolarctobacterium succinatutens CAG:287</name>
    <dbReference type="NCBI Taxonomy" id="1263101"/>
    <lineage>
        <taxon>Bacteria</taxon>
        <taxon>Bacillati</taxon>
        <taxon>Bacillota</taxon>
        <taxon>Negativicutes</taxon>
        <taxon>Acidaminococcales</taxon>
        <taxon>Acidaminococcaceae</taxon>
        <taxon>Phascolarctobacterium</taxon>
    </lineage>
</organism>
<accession>R6X8Q9</accession>
<dbReference type="SUPFAM" id="SSF52980">
    <property type="entry name" value="Restriction endonuclease-like"/>
    <property type="match status" value="1"/>
</dbReference>
<dbReference type="PANTHER" id="PTHR38590:SF1">
    <property type="entry name" value="BLL0828 PROTEIN"/>
    <property type="match status" value="1"/>
</dbReference>
<dbReference type="AlphaFoldDB" id="R6X8Q9"/>
<dbReference type="Pfam" id="PF04480">
    <property type="entry name" value="DUF559"/>
    <property type="match status" value="1"/>
</dbReference>
<dbReference type="CDD" id="cd01038">
    <property type="entry name" value="Endonuclease_DUF559"/>
    <property type="match status" value="1"/>
</dbReference>
<dbReference type="EMBL" id="CBGL010000133">
    <property type="protein sequence ID" value="CDD12721.1"/>
    <property type="molecule type" value="Genomic_DNA"/>
</dbReference>
<reference evidence="2" key="1">
    <citation type="submission" date="2012-11" db="EMBL/GenBank/DDBJ databases">
        <title>Dependencies among metagenomic species, viruses, plasmids and units of genetic variation.</title>
        <authorList>
            <person name="Nielsen H.B."/>
            <person name="Almeida M."/>
            <person name="Juncker A.S."/>
            <person name="Rasmussen S."/>
            <person name="Li J."/>
            <person name="Sunagawa S."/>
            <person name="Plichta D."/>
            <person name="Gautier L."/>
            <person name="Le Chatelier E."/>
            <person name="Peletier E."/>
            <person name="Bonde I."/>
            <person name="Nielsen T."/>
            <person name="Manichanh C."/>
            <person name="Arumugam M."/>
            <person name="Batto J."/>
            <person name="Santos M.B.Q.D."/>
            <person name="Blom N."/>
            <person name="Borruel N."/>
            <person name="Burgdorf K.S."/>
            <person name="Boumezbeur F."/>
            <person name="Casellas F."/>
            <person name="Dore J."/>
            <person name="Guarner F."/>
            <person name="Hansen T."/>
            <person name="Hildebrand F."/>
            <person name="Kaas R.S."/>
            <person name="Kennedy S."/>
            <person name="Kristiansen K."/>
            <person name="Kultima J.R."/>
            <person name="Leonard P."/>
            <person name="Levenez F."/>
            <person name="Lund O."/>
            <person name="Moumen B."/>
            <person name="Le Paslier D."/>
            <person name="Pons N."/>
            <person name="Pedersen O."/>
            <person name="Prifti E."/>
            <person name="Qin J."/>
            <person name="Raes J."/>
            <person name="Tap J."/>
            <person name="Tims S."/>
            <person name="Ussery D.W."/>
            <person name="Yamada T."/>
            <person name="MetaHit consortium"/>
            <person name="Renault P."/>
            <person name="Sicheritz-Ponten T."/>
            <person name="Bork P."/>
            <person name="Wang J."/>
            <person name="Brunak S."/>
            <person name="Ehrlich S.D."/>
        </authorList>
    </citation>
    <scope>NUCLEOTIDE SEQUENCE [LARGE SCALE GENOMIC DNA]</scope>
</reference>
<dbReference type="HOGENOM" id="CLU_107928_1_0_9"/>
<comment type="caution">
    <text evidence="2">The sequence shown here is derived from an EMBL/GenBank/DDBJ whole genome shotgun (WGS) entry which is preliminary data.</text>
</comment>
<dbReference type="InterPro" id="IPR047216">
    <property type="entry name" value="Endonuclease_DUF559_bact"/>
</dbReference>
<dbReference type="InterPro" id="IPR011335">
    <property type="entry name" value="Restrct_endonuc-II-like"/>
</dbReference>
<protein>
    <recommendedName>
        <fullName evidence="1">DUF559 domain-containing protein</fullName>
    </recommendedName>
</protein>
<feature type="domain" description="DUF559" evidence="1">
    <location>
        <begin position="1"/>
        <end position="94"/>
    </location>
</feature>
<evidence type="ECO:0000313" key="3">
    <source>
        <dbReference type="Proteomes" id="UP000014937"/>
    </source>
</evidence>
<gene>
    <name evidence="2" type="ORF">BN587_01201</name>
</gene>
<evidence type="ECO:0000313" key="2">
    <source>
        <dbReference type="EMBL" id="CDD12721.1"/>
    </source>
</evidence>
<dbReference type="Gene3D" id="3.40.960.10">
    <property type="entry name" value="VSR Endonuclease"/>
    <property type="match status" value="1"/>
</dbReference>